<comment type="catalytic activity">
    <reaction evidence="2">
        <text>2 GTP = 3',3'-c-di-GMP + 2 diphosphate</text>
        <dbReference type="Rhea" id="RHEA:24898"/>
        <dbReference type="ChEBI" id="CHEBI:33019"/>
        <dbReference type="ChEBI" id="CHEBI:37565"/>
        <dbReference type="ChEBI" id="CHEBI:58805"/>
        <dbReference type="EC" id="2.7.7.65"/>
    </reaction>
</comment>
<dbReference type="EC" id="2.7.7.65" evidence="1"/>
<dbReference type="STRING" id="526222.Desal_3300"/>
<gene>
    <name evidence="6" type="ordered locus">Desal_3300</name>
</gene>
<dbReference type="RefSeq" id="WP_015853167.1">
    <property type="nucleotide sequence ID" value="NC_012881.1"/>
</dbReference>
<dbReference type="CDD" id="cd01949">
    <property type="entry name" value="GGDEF"/>
    <property type="match status" value="1"/>
</dbReference>
<dbReference type="GO" id="GO:1902201">
    <property type="term" value="P:negative regulation of bacterial-type flagellum-dependent cell motility"/>
    <property type="evidence" value="ECO:0007669"/>
    <property type="project" value="TreeGrafter"/>
</dbReference>
<evidence type="ECO:0000256" key="2">
    <source>
        <dbReference type="ARBA" id="ARBA00034247"/>
    </source>
</evidence>
<evidence type="ECO:0000256" key="1">
    <source>
        <dbReference type="ARBA" id="ARBA00012528"/>
    </source>
</evidence>
<name>C6BRW8_MARSD</name>
<feature type="domain" description="Response regulatory" evidence="4">
    <location>
        <begin position="6"/>
        <end position="122"/>
    </location>
</feature>
<dbReference type="PROSITE" id="PS50887">
    <property type="entry name" value="GGDEF"/>
    <property type="match status" value="1"/>
</dbReference>
<dbReference type="OrthoDB" id="9778432at2"/>
<dbReference type="GO" id="GO:0000160">
    <property type="term" value="P:phosphorelay signal transduction system"/>
    <property type="evidence" value="ECO:0007669"/>
    <property type="project" value="InterPro"/>
</dbReference>
<accession>C6BRW8</accession>
<dbReference type="SMART" id="SM00448">
    <property type="entry name" value="REC"/>
    <property type="match status" value="1"/>
</dbReference>
<evidence type="ECO:0000313" key="6">
    <source>
        <dbReference type="EMBL" id="ACS81351.1"/>
    </source>
</evidence>
<dbReference type="GO" id="GO:0043709">
    <property type="term" value="P:cell adhesion involved in single-species biofilm formation"/>
    <property type="evidence" value="ECO:0007669"/>
    <property type="project" value="TreeGrafter"/>
</dbReference>
<dbReference type="PANTHER" id="PTHR45138:SF9">
    <property type="entry name" value="DIGUANYLATE CYCLASE DGCM-RELATED"/>
    <property type="match status" value="1"/>
</dbReference>
<dbReference type="InterPro" id="IPR029787">
    <property type="entry name" value="Nucleotide_cyclase"/>
</dbReference>
<dbReference type="InterPro" id="IPR000160">
    <property type="entry name" value="GGDEF_dom"/>
</dbReference>
<dbReference type="InterPro" id="IPR001789">
    <property type="entry name" value="Sig_transdc_resp-reg_receiver"/>
</dbReference>
<dbReference type="InterPro" id="IPR050469">
    <property type="entry name" value="Diguanylate_Cyclase"/>
</dbReference>
<dbReference type="HOGENOM" id="CLU_000445_11_28_7"/>
<dbReference type="FunFam" id="3.30.70.270:FF:000001">
    <property type="entry name" value="Diguanylate cyclase domain protein"/>
    <property type="match status" value="1"/>
</dbReference>
<keyword evidence="3" id="KW-0597">Phosphoprotein</keyword>
<dbReference type="InterPro" id="IPR011006">
    <property type="entry name" value="CheY-like_superfamily"/>
</dbReference>
<dbReference type="InterPro" id="IPR043128">
    <property type="entry name" value="Rev_trsase/Diguanyl_cyclase"/>
</dbReference>
<dbReference type="GO" id="GO:0052621">
    <property type="term" value="F:diguanylate cyclase activity"/>
    <property type="evidence" value="ECO:0007669"/>
    <property type="project" value="UniProtKB-EC"/>
</dbReference>
<feature type="domain" description="GGDEF" evidence="5">
    <location>
        <begin position="165"/>
        <end position="302"/>
    </location>
</feature>
<dbReference type="PANTHER" id="PTHR45138">
    <property type="entry name" value="REGULATORY COMPONENTS OF SENSORY TRANSDUCTION SYSTEM"/>
    <property type="match status" value="1"/>
</dbReference>
<keyword evidence="7" id="KW-1185">Reference proteome</keyword>
<evidence type="ECO:0000259" key="5">
    <source>
        <dbReference type="PROSITE" id="PS50887"/>
    </source>
</evidence>
<evidence type="ECO:0000259" key="4">
    <source>
        <dbReference type="PROSITE" id="PS50110"/>
    </source>
</evidence>
<reference evidence="6 7" key="1">
    <citation type="submission" date="2009-06" db="EMBL/GenBank/DDBJ databases">
        <title>Complete sequence of Desulfovibrio salexigens DSM 2638.</title>
        <authorList>
            <consortium name="US DOE Joint Genome Institute"/>
            <person name="Lucas S."/>
            <person name="Copeland A."/>
            <person name="Lapidus A."/>
            <person name="Glavina del Rio T."/>
            <person name="Tice H."/>
            <person name="Bruce D."/>
            <person name="Goodwin L."/>
            <person name="Pitluck S."/>
            <person name="Munk A.C."/>
            <person name="Brettin T."/>
            <person name="Detter J.C."/>
            <person name="Han C."/>
            <person name="Tapia R."/>
            <person name="Larimer F."/>
            <person name="Land M."/>
            <person name="Hauser L."/>
            <person name="Kyrpides N."/>
            <person name="Anderson I."/>
            <person name="Wall J.D."/>
            <person name="Arkin A.P."/>
            <person name="Dehal P."/>
            <person name="Chivian D."/>
            <person name="Giles B."/>
            <person name="Hazen T.C."/>
        </authorList>
    </citation>
    <scope>NUCLEOTIDE SEQUENCE [LARGE SCALE GENOMIC DNA]</scope>
    <source>
        <strain evidence="7">ATCC 14822 / DSM 2638 / NCIMB 8403 / VKM B-1763</strain>
    </source>
</reference>
<dbReference type="GO" id="GO:0005886">
    <property type="term" value="C:plasma membrane"/>
    <property type="evidence" value="ECO:0007669"/>
    <property type="project" value="TreeGrafter"/>
</dbReference>
<dbReference type="PROSITE" id="PS50110">
    <property type="entry name" value="RESPONSE_REGULATORY"/>
    <property type="match status" value="1"/>
</dbReference>
<dbReference type="NCBIfam" id="TIGR00254">
    <property type="entry name" value="GGDEF"/>
    <property type="match status" value="1"/>
</dbReference>
<organism evidence="6 7">
    <name type="scientific">Maridesulfovibrio salexigens (strain ATCC 14822 / DSM 2638 / NCIMB 8403 / VKM B-1763)</name>
    <name type="common">Desulfovibrio salexigens</name>
    <dbReference type="NCBI Taxonomy" id="526222"/>
    <lineage>
        <taxon>Bacteria</taxon>
        <taxon>Pseudomonadati</taxon>
        <taxon>Thermodesulfobacteriota</taxon>
        <taxon>Desulfovibrionia</taxon>
        <taxon>Desulfovibrionales</taxon>
        <taxon>Desulfovibrionaceae</taxon>
        <taxon>Maridesulfovibrio</taxon>
    </lineage>
</organism>
<feature type="modified residue" description="4-aspartylphosphate" evidence="3">
    <location>
        <position position="55"/>
    </location>
</feature>
<dbReference type="Gene3D" id="3.40.50.2300">
    <property type="match status" value="1"/>
</dbReference>
<dbReference type="eggNOG" id="COG3706">
    <property type="taxonomic scope" value="Bacteria"/>
</dbReference>
<protein>
    <recommendedName>
        <fullName evidence="1">diguanylate cyclase</fullName>
        <ecNumber evidence="1">2.7.7.65</ecNumber>
    </recommendedName>
</protein>
<proteinExistence type="predicted"/>
<evidence type="ECO:0000313" key="7">
    <source>
        <dbReference type="Proteomes" id="UP000002601"/>
    </source>
</evidence>
<dbReference type="EMBL" id="CP001649">
    <property type="protein sequence ID" value="ACS81351.1"/>
    <property type="molecule type" value="Genomic_DNA"/>
</dbReference>
<dbReference type="Gene3D" id="3.30.70.270">
    <property type="match status" value="1"/>
</dbReference>
<dbReference type="Pfam" id="PF00072">
    <property type="entry name" value="Response_reg"/>
    <property type="match status" value="1"/>
</dbReference>
<dbReference type="Pfam" id="PF00990">
    <property type="entry name" value="GGDEF"/>
    <property type="match status" value="1"/>
</dbReference>
<dbReference type="Proteomes" id="UP000002601">
    <property type="component" value="Chromosome"/>
</dbReference>
<dbReference type="KEGG" id="dsa:Desal_3300"/>
<dbReference type="SMART" id="SM00267">
    <property type="entry name" value="GGDEF"/>
    <property type="match status" value="1"/>
</dbReference>
<sequence length="303" mass="33997">MEERAKILIVDDERLNLNVLSDLLRQDYKVVLAKNGNQALDRVNSDNPPDLVLLDVLMPEMDGYEVLRKIKTSDKSKDIPVVFITALDSEHDEARGLEMGAVDYIRKPFHPPIVKARIKNHLTIARQRKLLEGLANLDGLTEMPNRRSFELALDREWRRCSRSGDKMSLAMLDVDCFKQYNDNYGHTAGDEVLKKVADLLLAEVQRPADVAARYGGEEFVLLLPETDSDGGRYIAEKIRVLISELGIKHGFSSVSNVLTVSLGGVTVIPSTFSKAQDLTVGADSMLYEAKRRGRNMVLWTDLT</sequence>
<evidence type="ECO:0000256" key="3">
    <source>
        <dbReference type="PROSITE-ProRule" id="PRU00169"/>
    </source>
</evidence>
<dbReference type="SUPFAM" id="SSF55073">
    <property type="entry name" value="Nucleotide cyclase"/>
    <property type="match status" value="1"/>
</dbReference>
<dbReference type="AlphaFoldDB" id="C6BRW8"/>
<dbReference type="SUPFAM" id="SSF52172">
    <property type="entry name" value="CheY-like"/>
    <property type="match status" value="1"/>
</dbReference>